<dbReference type="GO" id="GO:0016625">
    <property type="term" value="F:oxidoreductase activity, acting on the aldehyde or oxo group of donors, iron-sulfur protein as acceptor"/>
    <property type="evidence" value="ECO:0007669"/>
    <property type="project" value="InterPro"/>
</dbReference>
<evidence type="ECO:0000256" key="8">
    <source>
        <dbReference type="ARBA" id="ARBA00049934"/>
    </source>
</evidence>
<keyword evidence="3" id="KW-0004">4Fe-4S</keyword>
<protein>
    <submittedName>
        <fullName evidence="10">Aldehyde:ferredoxin oxidoreductase</fullName>
    </submittedName>
</protein>
<accession>A0A1H0VG58</accession>
<dbReference type="Pfam" id="PF02730">
    <property type="entry name" value="AFOR_N"/>
    <property type="match status" value="1"/>
</dbReference>
<dbReference type="Gene3D" id="3.60.9.10">
    <property type="entry name" value="Aldehyde ferredoxin oxidoreductase, N-terminal domain"/>
    <property type="match status" value="1"/>
</dbReference>
<keyword evidence="7" id="KW-0411">Iron-sulfur</keyword>
<dbReference type="Gene3D" id="1.10.599.10">
    <property type="entry name" value="Aldehyde Ferredoxin Oxidoreductase Protein, subunit A, domain 3"/>
    <property type="match status" value="1"/>
</dbReference>
<keyword evidence="5" id="KW-0560">Oxidoreductase</keyword>
<gene>
    <name evidence="10" type="ORF">SAMN05660330_04047</name>
</gene>
<evidence type="ECO:0000256" key="5">
    <source>
        <dbReference type="ARBA" id="ARBA00023002"/>
    </source>
</evidence>
<dbReference type="InterPro" id="IPR001203">
    <property type="entry name" value="OxRdtase_Ald_Fedxn_C"/>
</dbReference>
<dbReference type="PANTHER" id="PTHR30038">
    <property type="entry name" value="ALDEHYDE FERREDOXIN OXIDOREDUCTASE"/>
    <property type="match status" value="1"/>
</dbReference>
<dbReference type="OrthoDB" id="9763894at2"/>
<evidence type="ECO:0000256" key="1">
    <source>
        <dbReference type="ARBA" id="ARBA00001966"/>
    </source>
</evidence>
<dbReference type="STRING" id="91360.SAMN05660330_04047"/>
<dbReference type="InterPro" id="IPR013984">
    <property type="entry name" value="Ald_Fedxn_OxRdtase_dom2"/>
</dbReference>
<keyword evidence="6" id="KW-0408">Iron</keyword>
<dbReference type="RefSeq" id="WP_092225931.1">
    <property type="nucleotide sequence ID" value="NZ_FNJI01000049.1"/>
</dbReference>
<dbReference type="Pfam" id="PF01314">
    <property type="entry name" value="AFOR_C"/>
    <property type="match status" value="1"/>
</dbReference>
<reference evidence="10 11" key="1">
    <citation type="submission" date="2016-10" db="EMBL/GenBank/DDBJ databases">
        <authorList>
            <person name="de Groot N.N."/>
        </authorList>
    </citation>
    <scope>NUCLEOTIDE SEQUENCE [LARGE SCALE GENOMIC DNA]</scope>
    <source>
        <strain evidence="10 11">DSM 12130</strain>
    </source>
</reference>
<feature type="domain" description="Aldehyde ferredoxin oxidoreductase N-terminal" evidence="9">
    <location>
        <begin position="1"/>
        <end position="211"/>
    </location>
</feature>
<dbReference type="SUPFAM" id="SSF56228">
    <property type="entry name" value="Aldehyde ferredoxin oxidoreductase, N-terminal domain"/>
    <property type="match status" value="1"/>
</dbReference>
<evidence type="ECO:0000313" key="10">
    <source>
        <dbReference type="EMBL" id="SDP77341.1"/>
    </source>
</evidence>
<dbReference type="SUPFAM" id="SSF48310">
    <property type="entry name" value="Aldehyde ferredoxin oxidoreductase, C-terminal domains"/>
    <property type="match status" value="1"/>
</dbReference>
<dbReference type="InterPro" id="IPR036503">
    <property type="entry name" value="Ald_Fedxn_OxRdtase_N_sf"/>
</dbReference>
<evidence type="ECO:0000313" key="11">
    <source>
        <dbReference type="Proteomes" id="UP000199073"/>
    </source>
</evidence>
<dbReference type="SMART" id="SM00790">
    <property type="entry name" value="AFOR_N"/>
    <property type="match status" value="1"/>
</dbReference>
<evidence type="ECO:0000256" key="3">
    <source>
        <dbReference type="ARBA" id="ARBA00022485"/>
    </source>
</evidence>
<proteinExistence type="inferred from homology"/>
<organism evidence="10 11">
    <name type="scientific">Desulforhopalus singaporensis</name>
    <dbReference type="NCBI Taxonomy" id="91360"/>
    <lineage>
        <taxon>Bacteria</taxon>
        <taxon>Pseudomonadati</taxon>
        <taxon>Thermodesulfobacteriota</taxon>
        <taxon>Desulfobulbia</taxon>
        <taxon>Desulfobulbales</taxon>
        <taxon>Desulfocapsaceae</taxon>
        <taxon>Desulforhopalus</taxon>
    </lineage>
</organism>
<evidence type="ECO:0000259" key="9">
    <source>
        <dbReference type="SMART" id="SM00790"/>
    </source>
</evidence>
<dbReference type="AlphaFoldDB" id="A0A1H0VG58"/>
<name>A0A1H0VG58_9BACT</name>
<sequence>MWKSVRVNTRTCSVAREDIKDDYKLLGGRSLIAQFVMDEVDPRCDPLGRDNKMVFCTGIFAGTSVSTAHRLSVGAKSPLTGTIKESNAGGTGATYLANHGIRMLVLEDMPETDDWKIVRIDANSEVSLIPAGDYLGLDNYAVVDKAKAEYGDNVSVISIGKSGEMQYKNAGIAVTEFGKGHPCRLAARGGLGGLMGTKQVKAIIMEQAAQKYKPEIADPDAFKEKVLLVNKAMAEGANTSPLAQIGTNSITAASGPQGVLPVKNFNGELSKNYEALSPTTFMENLASRGGKNRVGCQAGCLVKCSNIYHGKDGKYLTASLEYETIALCGANLDINDLDRVAEIDRFCDEFGVDTIEVGATLGVIMDTGKIAWGDADAAMDLLKEMEEGTEFGRLMGEGTEAVGNYLGAKRIPTVKKQAIAGYDPRNCKSLGITYAMSTQGADHTFSSSFGAAPSIIDNSNKFFQPYIAQLLANLTAFVDSSICLIAVGALGLPGIELLPGVLAAMHGIEFTMEDLAAYSAKVILTERAYNKAAGFTVEDDKLPQFFSDEVSKATGAVFDLTEEEMQAILKFV</sequence>
<dbReference type="InterPro" id="IPR036021">
    <property type="entry name" value="Tungsten_al_ferr_oxy-like_C"/>
</dbReference>
<dbReference type="PANTHER" id="PTHR30038:SF0">
    <property type="entry name" value="TUNGSTEN-CONTAINING ALDEHYDE FERREDOXIN OXIDOREDUCTASE"/>
    <property type="match status" value="1"/>
</dbReference>
<comment type="cofactor">
    <cofactor evidence="8">
        <name>tungstopterin</name>
        <dbReference type="ChEBI" id="CHEBI:30402"/>
    </cofactor>
</comment>
<dbReference type="InterPro" id="IPR051919">
    <property type="entry name" value="W-dependent_AOR"/>
</dbReference>
<comment type="similarity">
    <text evidence="2">Belongs to the AOR/FOR family.</text>
</comment>
<evidence type="ECO:0000256" key="7">
    <source>
        <dbReference type="ARBA" id="ARBA00023014"/>
    </source>
</evidence>
<dbReference type="EMBL" id="FNJI01000049">
    <property type="protein sequence ID" value="SDP77341.1"/>
    <property type="molecule type" value="Genomic_DNA"/>
</dbReference>
<dbReference type="Proteomes" id="UP000199073">
    <property type="component" value="Unassembled WGS sequence"/>
</dbReference>
<dbReference type="InterPro" id="IPR013985">
    <property type="entry name" value="Ald_Fedxn_OxRdtase_dom3"/>
</dbReference>
<dbReference type="InterPro" id="IPR013983">
    <property type="entry name" value="Ald_Fedxn_OxRdtase_N"/>
</dbReference>
<dbReference type="GO" id="GO:0051539">
    <property type="term" value="F:4 iron, 4 sulfur cluster binding"/>
    <property type="evidence" value="ECO:0007669"/>
    <property type="project" value="UniProtKB-KW"/>
</dbReference>
<evidence type="ECO:0000256" key="2">
    <source>
        <dbReference type="ARBA" id="ARBA00011032"/>
    </source>
</evidence>
<keyword evidence="11" id="KW-1185">Reference proteome</keyword>
<comment type="cofactor">
    <cofactor evidence="1">
        <name>[4Fe-4S] cluster</name>
        <dbReference type="ChEBI" id="CHEBI:49883"/>
    </cofactor>
</comment>
<evidence type="ECO:0000256" key="6">
    <source>
        <dbReference type="ARBA" id="ARBA00023004"/>
    </source>
</evidence>
<dbReference type="GO" id="GO:0009055">
    <property type="term" value="F:electron transfer activity"/>
    <property type="evidence" value="ECO:0007669"/>
    <property type="project" value="InterPro"/>
</dbReference>
<dbReference type="GO" id="GO:0046872">
    <property type="term" value="F:metal ion binding"/>
    <property type="evidence" value="ECO:0007669"/>
    <property type="project" value="UniProtKB-KW"/>
</dbReference>
<dbReference type="Gene3D" id="1.10.569.10">
    <property type="entry name" value="Aldehyde Ferredoxin Oxidoreductase Protein, subunit A, domain 2"/>
    <property type="match status" value="1"/>
</dbReference>
<keyword evidence="4" id="KW-0479">Metal-binding</keyword>
<evidence type="ECO:0000256" key="4">
    <source>
        <dbReference type="ARBA" id="ARBA00022723"/>
    </source>
</evidence>